<dbReference type="PROSITE" id="PS50928">
    <property type="entry name" value="ABC_TM1"/>
    <property type="match status" value="1"/>
</dbReference>
<dbReference type="PANTHER" id="PTHR43744:SF8">
    <property type="entry name" value="SN-GLYCEROL-3-PHOSPHATE TRANSPORT SYSTEM PERMEASE PROTEIN UGPE"/>
    <property type="match status" value="1"/>
</dbReference>
<dbReference type="Proteomes" id="UP001596250">
    <property type="component" value="Unassembled WGS sequence"/>
</dbReference>
<keyword evidence="4 7" id="KW-0812">Transmembrane</keyword>
<evidence type="ECO:0000256" key="1">
    <source>
        <dbReference type="ARBA" id="ARBA00004651"/>
    </source>
</evidence>
<evidence type="ECO:0000313" key="9">
    <source>
        <dbReference type="EMBL" id="MFC5989122.1"/>
    </source>
</evidence>
<evidence type="ECO:0000256" key="5">
    <source>
        <dbReference type="ARBA" id="ARBA00022989"/>
    </source>
</evidence>
<organism evidence="9 10">
    <name type="scientific">Marinicrinis lubricantis</name>
    <dbReference type="NCBI Taxonomy" id="2086470"/>
    <lineage>
        <taxon>Bacteria</taxon>
        <taxon>Bacillati</taxon>
        <taxon>Bacillota</taxon>
        <taxon>Bacilli</taxon>
        <taxon>Bacillales</taxon>
        <taxon>Paenibacillaceae</taxon>
    </lineage>
</organism>
<comment type="subcellular location">
    <subcellularLocation>
        <location evidence="1 7">Cell membrane</location>
        <topology evidence="1 7">Multi-pass membrane protein</topology>
    </subcellularLocation>
</comment>
<comment type="similarity">
    <text evidence="7">Belongs to the binding-protein-dependent transport system permease family.</text>
</comment>
<dbReference type="CDD" id="cd06261">
    <property type="entry name" value="TM_PBP2"/>
    <property type="match status" value="1"/>
</dbReference>
<evidence type="ECO:0000256" key="4">
    <source>
        <dbReference type="ARBA" id="ARBA00022692"/>
    </source>
</evidence>
<proteinExistence type="inferred from homology"/>
<comment type="caution">
    <text evidence="9">The sequence shown here is derived from an EMBL/GenBank/DDBJ whole genome shotgun (WGS) entry which is preliminary data.</text>
</comment>
<protein>
    <submittedName>
        <fullName evidence="9">Carbohydrate ABC transporter permease</fullName>
    </submittedName>
</protein>
<accession>A0ABW1IVG9</accession>
<evidence type="ECO:0000313" key="10">
    <source>
        <dbReference type="Proteomes" id="UP001596250"/>
    </source>
</evidence>
<dbReference type="Gene3D" id="1.10.3720.10">
    <property type="entry name" value="MetI-like"/>
    <property type="match status" value="1"/>
</dbReference>
<dbReference type="PANTHER" id="PTHR43744">
    <property type="entry name" value="ABC TRANSPORTER PERMEASE PROTEIN MG189-RELATED-RELATED"/>
    <property type="match status" value="1"/>
</dbReference>
<evidence type="ECO:0000256" key="3">
    <source>
        <dbReference type="ARBA" id="ARBA00022475"/>
    </source>
</evidence>
<dbReference type="InterPro" id="IPR000515">
    <property type="entry name" value="MetI-like"/>
</dbReference>
<dbReference type="InterPro" id="IPR035906">
    <property type="entry name" value="MetI-like_sf"/>
</dbReference>
<evidence type="ECO:0000256" key="2">
    <source>
        <dbReference type="ARBA" id="ARBA00022448"/>
    </source>
</evidence>
<sequence length="274" mass="30998">MSYRKKLNIIVLEAVLLVLSLLVIIPFLIMIFGSLKNNVEVTSFDLSLPSEWLWGNYRQVIVEGKMLRSFLNGIFITGMAVLLNVVLASMASFIIARVKTKLSEFLYYFFFIGMIAPLQLIPTIELFKTVNLYGSYTSVILVYSILNLSFSVFLYTGFIKTIPQVLDEVALLEGASILRVFFVIIFPLIKPINITIVIIVFMNIWNDINIPIFFLSDPSKWTMPLSVYQFFGMYGGSSWNLVFANLVLTALPVVVLYLFCQRYIVAGLTSGAVK</sequence>
<evidence type="ECO:0000256" key="7">
    <source>
        <dbReference type="RuleBase" id="RU363032"/>
    </source>
</evidence>
<feature type="transmembrane region" description="Helical" evidence="7">
    <location>
        <begin position="239"/>
        <end position="260"/>
    </location>
</feature>
<feature type="transmembrane region" description="Helical" evidence="7">
    <location>
        <begin position="105"/>
        <end position="124"/>
    </location>
</feature>
<feature type="domain" description="ABC transmembrane type-1" evidence="8">
    <location>
        <begin position="70"/>
        <end position="260"/>
    </location>
</feature>
<evidence type="ECO:0000259" key="8">
    <source>
        <dbReference type="PROSITE" id="PS50928"/>
    </source>
</evidence>
<feature type="transmembrane region" description="Helical" evidence="7">
    <location>
        <begin position="7"/>
        <end position="32"/>
    </location>
</feature>
<feature type="transmembrane region" description="Helical" evidence="7">
    <location>
        <begin position="136"/>
        <end position="159"/>
    </location>
</feature>
<keyword evidence="6 7" id="KW-0472">Membrane</keyword>
<keyword evidence="2 7" id="KW-0813">Transport</keyword>
<dbReference type="EMBL" id="JBHSQV010000187">
    <property type="protein sequence ID" value="MFC5989122.1"/>
    <property type="molecule type" value="Genomic_DNA"/>
</dbReference>
<evidence type="ECO:0000256" key="6">
    <source>
        <dbReference type="ARBA" id="ARBA00023136"/>
    </source>
</evidence>
<keyword evidence="5 7" id="KW-1133">Transmembrane helix</keyword>
<dbReference type="SUPFAM" id="SSF161098">
    <property type="entry name" value="MetI-like"/>
    <property type="match status" value="1"/>
</dbReference>
<feature type="transmembrane region" description="Helical" evidence="7">
    <location>
        <begin position="180"/>
        <end position="205"/>
    </location>
</feature>
<name>A0ABW1IVG9_9BACL</name>
<dbReference type="Pfam" id="PF00528">
    <property type="entry name" value="BPD_transp_1"/>
    <property type="match status" value="1"/>
</dbReference>
<gene>
    <name evidence="9" type="ORF">ACFPXP_22180</name>
</gene>
<keyword evidence="3" id="KW-1003">Cell membrane</keyword>
<feature type="transmembrane region" description="Helical" evidence="7">
    <location>
        <begin position="74"/>
        <end position="98"/>
    </location>
</feature>
<dbReference type="RefSeq" id="WP_379896684.1">
    <property type="nucleotide sequence ID" value="NZ_CBCSCT010000002.1"/>
</dbReference>
<reference evidence="10" key="1">
    <citation type="journal article" date="2019" name="Int. J. Syst. Evol. Microbiol.">
        <title>The Global Catalogue of Microorganisms (GCM) 10K type strain sequencing project: providing services to taxonomists for standard genome sequencing and annotation.</title>
        <authorList>
            <consortium name="The Broad Institute Genomics Platform"/>
            <consortium name="The Broad Institute Genome Sequencing Center for Infectious Disease"/>
            <person name="Wu L."/>
            <person name="Ma J."/>
        </authorList>
    </citation>
    <scope>NUCLEOTIDE SEQUENCE [LARGE SCALE GENOMIC DNA]</scope>
    <source>
        <strain evidence="10">CCM 8749</strain>
    </source>
</reference>
<keyword evidence="10" id="KW-1185">Reference proteome</keyword>